<gene>
    <name evidence="4" type="ORF">F6W96_41040</name>
</gene>
<dbReference type="SMART" id="SM00490">
    <property type="entry name" value="HELICc"/>
    <property type="match status" value="1"/>
</dbReference>
<dbReference type="InterPro" id="IPR001650">
    <property type="entry name" value="Helicase_C-like"/>
</dbReference>
<dbReference type="Gene3D" id="3.40.50.300">
    <property type="entry name" value="P-loop containing nucleotide triphosphate hydrolases"/>
    <property type="match status" value="2"/>
</dbReference>
<dbReference type="Gene3D" id="6.10.140.530">
    <property type="match status" value="4"/>
</dbReference>
<dbReference type="RefSeq" id="WP_167491045.1">
    <property type="nucleotide sequence ID" value="NZ_CP046173.1"/>
</dbReference>
<dbReference type="GO" id="GO:0003677">
    <property type="term" value="F:DNA binding"/>
    <property type="evidence" value="ECO:0007669"/>
    <property type="project" value="InterPro"/>
</dbReference>
<dbReference type="InterPro" id="IPR005114">
    <property type="entry name" value="Helicase_assoc"/>
</dbReference>
<dbReference type="CDD" id="cd18785">
    <property type="entry name" value="SF2_C"/>
    <property type="match status" value="1"/>
</dbReference>
<feature type="domain" description="Helicase ATP-binding" evidence="2">
    <location>
        <begin position="56"/>
        <end position="242"/>
    </location>
</feature>
<evidence type="ECO:0000256" key="1">
    <source>
        <dbReference type="SAM" id="MobiDB-lite"/>
    </source>
</evidence>
<dbReference type="InterPro" id="IPR006935">
    <property type="entry name" value="Helicase/UvrB_N"/>
</dbReference>
<evidence type="ECO:0000313" key="5">
    <source>
        <dbReference type="Proteomes" id="UP000500953"/>
    </source>
</evidence>
<dbReference type="EMBL" id="CP046173">
    <property type="protein sequence ID" value="QIS23726.1"/>
    <property type="molecule type" value="Genomic_DNA"/>
</dbReference>
<dbReference type="PANTHER" id="PTHR33418">
    <property type="entry name" value="HELICASE-ASSOCIATED"/>
    <property type="match status" value="1"/>
</dbReference>
<dbReference type="GO" id="GO:0016787">
    <property type="term" value="F:hydrolase activity"/>
    <property type="evidence" value="ECO:0007669"/>
    <property type="project" value="InterPro"/>
</dbReference>
<name>A0A6G9ZF50_9NOCA</name>
<feature type="domain" description="Helicase C-terminal" evidence="3">
    <location>
        <begin position="306"/>
        <end position="474"/>
    </location>
</feature>
<dbReference type="AlphaFoldDB" id="A0A6G9ZF50"/>
<dbReference type="PROSITE" id="PS51192">
    <property type="entry name" value="HELICASE_ATP_BIND_1"/>
    <property type="match status" value="1"/>
</dbReference>
<organism evidence="4 5">
    <name type="scientific">Nocardia terpenica</name>
    <dbReference type="NCBI Taxonomy" id="455432"/>
    <lineage>
        <taxon>Bacteria</taxon>
        <taxon>Bacillati</taxon>
        <taxon>Actinomycetota</taxon>
        <taxon>Actinomycetes</taxon>
        <taxon>Mycobacteriales</taxon>
        <taxon>Nocardiaceae</taxon>
        <taxon>Nocardia</taxon>
    </lineage>
</organism>
<feature type="compositionally biased region" description="Low complexity" evidence="1">
    <location>
        <begin position="1"/>
        <end position="18"/>
    </location>
</feature>
<dbReference type="InterPro" id="IPR027417">
    <property type="entry name" value="P-loop_NTPase"/>
</dbReference>
<dbReference type="PROSITE" id="PS51194">
    <property type="entry name" value="HELICASE_CTER"/>
    <property type="match status" value="1"/>
</dbReference>
<sequence length="801" mass="88602">MEINTLASAAETAELSTARTSLPKENHGRTTGGFLSMGNGAPAEILRPYQREIVDAVVDRLEVSGQVHMACGSGKTIVAQHVAQQLVAVGTVVVVTPSLALVAQTLRSWRANHGGPLTALAVCSDDTVADAPVHLNDLVVPVTTDAAEIAEWLDCGQSGLRLLVSTYASVERVAAALRDSKTRAAMAIFDEAHLIEGDATKACARVLDPDWLPVGRRLYLTATPRLPVGRFKSDRVASMADERAYGPVLARYSFARGIAEGYLSDYRIVVIGIGDRESRRLLADTDTEYVTSIGASSLQAVVAQFALARAHQELGIRRVVSFHTRVEQAAEFAGTLGQRISDHDVRAAHVEASMPHRMRAEILGSLENPPANGWTVVSNARCLGVGVDVPAIDAVLFADPKESAVDIVQAVGRALRKHPDSPGPSTIIVPIVVPDTDDTEIGDLDAGRYTTLWKVVRALRAHDEQFAAALDRTRGELSFFHRATDLPGKITMVLPDGISARIADQLRLLLVRQTTSHWWEGFEHARRFHAEHDNLLVPRTYVMDDGFDLGSWIARQRSEKARDMLPQDRIDQLTAIDMVWSITELEYQEMLAAAREYKRRNGHLQPSKSGDDQKLHGWLRWQRRQHARGNLPPEKLAALTELGVRLDHDPDGPWREGLTHAREFREQHDHLNVPTGYRSPDGYPLGKWAETQMSYYRKGILAPDRVEELKSVGMVWDKTLARWELGLTAARNFHALHGHLDVPSRFTTSSGYPLGAWIRRQRRVRAGQQRGLLPAHGIAALDKLGMRWEPKRRSSPKQPSF</sequence>
<dbReference type="Proteomes" id="UP000500953">
    <property type="component" value="Chromosome"/>
</dbReference>
<evidence type="ECO:0000259" key="2">
    <source>
        <dbReference type="PROSITE" id="PS51192"/>
    </source>
</evidence>
<dbReference type="Pfam" id="PF00271">
    <property type="entry name" value="Helicase_C"/>
    <property type="match status" value="1"/>
</dbReference>
<evidence type="ECO:0008006" key="6">
    <source>
        <dbReference type="Google" id="ProtNLM"/>
    </source>
</evidence>
<dbReference type="Pfam" id="PF03457">
    <property type="entry name" value="HA"/>
    <property type="match status" value="4"/>
</dbReference>
<evidence type="ECO:0000313" key="4">
    <source>
        <dbReference type="EMBL" id="QIS23726.1"/>
    </source>
</evidence>
<dbReference type="SMART" id="SM00487">
    <property type="entry name" value="DEXDc"/>
    <property type="match status" value="1"/>
</dbReference>
<protein>
    <recommendedName>
        <fullName evidence="6">Helicase</fullName>
    </recommendedName>
</protein>
<reference evidence="4 5" key="1">
    <citation type="journal article" date="2019" name="ACS Chem. Biol.">
        <title>Identification and Mobilization of a Cryptic Antibiotic Biosynthesis Gene Locus from a Human-Pathogenic Nocardia Isolate.</title>
        <authorList>
            <person name="Herisse M."/>
            <person name="Ishida K."/>
            <person name="Porter J.L."/>
            <person name="Howden B."/>
            <person name="Hertweck C."/>
            <person name="Stinear T.P."/>
            <person name="Pidot S.J."/>
        </authorList>
    </citation>
    <scope>NUCLEOTIDE SEQUENCE [LARGE SCALE GENOMIC DNA]</scope>
    <source>
        <strain evidence="4 5">AUSMDU00012715</strain>
    </source>
</reference>
<evidence type="ECO:0000259" key="3">
    <source>
        <dbReference type="PROSITE" id="PS51194"/>
    </source>
</evidence>
<proteinExistence type="predicted"/>
<accession>A0A6G9ZF50</accession>
<feature type="region of interest" description="Disordered" evidence="1">
    <location>
        <begin position="1"/>
        <end position="34"/>
    </location>
</feature>
<dbReference type="Pfam" id="PF04851">
    <property type="entry name" value="ResIII"/>
    <property type="match status" value="1"/>
</dbReference>
<dbReference type="InterPro" id="IPR014001">
    <property type="entry name" value="Helicase_ATP-bd"/>
</dbReference>
<dbReference type="SUPFAM" id="SSF52540">
    <property type="entry name" value="P-loop containing nucleoside triphosphate hydrolases"/>
    <property type="match status" value="1"/>
</dbReference>
<dbReference type="PANTHER" id="PTHR33418:SF1">
    <property type="entry name" value="HELICASE-ASSOCIATED DOMAIN-CONTAINING PROTEIN"/>
    <property type="match status" value="1"/>
</dbReference>
<dbReference type="GO" id="GO:0005524">
    <property type="term" value="F:ATP binding"/>
    <property type="evidence" value="ECO:0007669"/>
    <property type="project" value="InterPro"/>
</dbReference>